<dbReference type="InterPro" id="IPR003033">
    <property type="entry name" value="SCP2_sterol-bd_dom"/>
</dbReference>
<dbReference type="GO" id="GO:0008483">
    <property type="term" value="F:transaminase activity"/>
    <property type="evidence" value="ECO:0007669"/>
    <property type="project" value="UniProtKB-KW"/>
</dbReference>
<dbReference type="Gene3D" id="3.90.1150.10">
    <property type="entry name" value="Aspartate Aminotransferase, domain 1"/>
    <property type="match status" value="1"/>
</dbReference>
<sequence>MTTDHIEFTRRDAAHLIHPVTSPKDLANGDLRVIVEGDGLFIKDDKGNTLIDGFAGLWCVAVGHGRKEIADAIAEQLATLEYGTTFHGQSHPKAIELAEKLSQMFDPSYGLNHVMFSSGGSEANETNFKMVRLYWALKGENRRKTIVARNHGYHGLTIATMTATGIMPMRWNFGPDASGFDHIPAPYCYRCDLNKTFPSCGLACADALEEYVIAQGVDSVGAFIAEPVIGAGGIIPPPPGYFTRIREICDKYGILLILDEVVTGFGRTGTMFGAQQFEVRPDIVTLAKGITSGYQPLGASVISDEIWDTISTKLADRMPVSHGFTYSGHPVCCAAALANIGIIEKEGLAENARVVGDHLMARLKELESFDSVGEVRGLGLMAGIELVADKESKRGFQDPHRACERVEHEAWERGLYCRAMGVEVVGLAPPLTMDTETVDRMVDILGDSIEAMEADILARDRSRPKREIGTVANAAEYFGITLPEKFNAVDAGDLELAVAFDLSGEGGGIWVMAASGGTVSIKKVEVAGEVAAVIKATAKDYIDIINGVLSGTDAFVSQQLVVEGDMNASAALMKLGPT</sequence>
<gene>
    <name evidence="6" type="ORF">UFOPK3427_01396</name>
    <name evidence="7" type="ORF">UFOPK4112_00905</name>
</gene>
<proteinExistence type="inferred from homology"/>
<name>A0A6J7EE02_9ZZZZ</name>
<dbReference type="Gene3D" id="3.30.1050.10">
    <property type="entry name" value="SCP2 sterol-binding domain"/>
    <property type="match status" value="1"/>
</dbReference>
<dbReference type="InterPro" id="IPR015424">
    <property type="entry name" value="PyrdxlP-dep_Trfase"/>
</dbReference>
<dbReference type="InterPro" id="IPR036527">
    <property type="entry name" value="SCP2_sterol-bd_dom_sf"/>
</dbReference>
<dbReference type="Pfam" id="PF02036">
    <property type="entry name" value="SCP2"/>
    <property type="match status" value="1"/>
</dbReference>
<dbReference type="EMBL" id="CAFBPM010000007">
    <property type="protein sequence ID" value="CAB5020794.1"/>
    <property type="molecule type" value="Genomic_DNA"/>
</dbReference>
<dbReference type="InterPro" id="IPR049704">
    <property type="entry name" value="Aminotrans_3_PPA_site"/>
</dbReference>
<evidence type="ECO:0000256" key="3">
    <source>
        <dbReference type="ARBA" id="ARBA00022679"/>
    </source>
</evidence>
<dbReference type="PANTHER" id="PTHR43094">
    <property type="entry name" value="AMINOTRANSFERASE"/>
    <property type="match status" value="1"/>
</dbReference>
<dbReference type="CDD" id="cd00610">
    <property type="entry name" value="OAT_like"/>
    <property type="match status" value="1"/>
</dbReference>
<dbReference type="PANTHER" id="PTHR43094:SF1">
    <property type="entry name" value="AMINOTRANSFERASE CLASS-III"/>
    <property type="match status" value="1"/>
</dbReference>
<feature type="domain" description="SCP2" evidence="5">
    <location>
        <begin position="498"/>
        <end position="575"/>
    </location>
</feature>
<keyword evidence="2" id="KW-0032">Aminotransferase</keyword>
<evidence type="ECO:0000259" key="5">
    <source>
        <dbReference type="Pfam" id="PF02036"/>
    </source>
</evidence>
<dbReference type="InterPro" id="IPR015421">
    <property type="entry name" value="PyrdxlP-dep_Trfase_major"/>
</dbReference>
<accession>A0A6J7EE02</accession>
<evidence type="ECO:0000313" key="6">
    <source>
        <dbReference type="EMBL" id="CAB4879510.1"/>
    </source>
</evidence>
<dbReference type="Pfam" id="PF00202">
    <property type="entry name" value="Aminotran_3"/>
    <property type="match status" value="1"/>
</dbReference>
<dbReference type="SUPFAM" id="SSF53383">
    <property type="entry name" value="PLP-dependent transferases"/>
    <property type="match status" value="1"/>
</dbReference>
<dbReference type="Gene3D" id="3.40.640.10">
    <property type="entry name" value="Type I PLP-dependent aspartate aminotransferase-like (Major domain)"/>
    <property type="match status" value="1"/>
</dbReference>
<protein>
    <submittedName>
        <fullName evidence="6">Unannotated protein</fullName>
    </submittedName>
</protein>
<evidence type="ECO:0000256" key="2">
    <source>
        <dbReference type="ARBA" id="ARBA00022576"/>
    </source>
</evidence>
<evidence type="ECO:0000256" key="1">
    <source>
        <dbReference type="ARBA" id="ARBA00008954"/>
    </source>
</evidence>
<evidence type="ECO:0000256" key="4">
    <source>
        <dbReference type="ARBA" id="ARBA00022898"/>
    </source>
</evidence>
<dbReference type="InterPro" id="IPR015422">
    <property type="entry name" value="PyrdxlP-dep_Trfase_small"/>
</dbReference>
<dbReference type="InterPro" id="IPR005814">
    <property type="entry name" value="Aminotrans_3"/>
</dbReference>
<reference evidence="6" key="1">
    <citation type="submission" date="2020-05" db="EMBL/GenBank/DDBJ databases">
        <authorList>
            <person name="Chiriac C."/>
            <person name="Salcher M."/>
            <person name="Ghai R."/>
            <person name="Kavagutti S V."/>
        </authorList>
    </citation>
    <scope>NUCLEOTIDE SEQUENCE</scope>
</reference>
<dbReference type="GO" id="GO:0030170">
    <property type="term" value="F:pyridoxal phosphate binding"/>
    <property type="evidence" value="ECO:0007669"/>
    <property type="project" value="InterPro"/>
</dbReference>
<dbReference type="SUPFAM" id="SSF55718">
    <property type="entry name" value="SCP-like"/>
    <property type="match status" value="1"/>
</dbReference>
<keyword evidence="4" id="KW-0663">Pyridoxal phosphate</keyword>
<dbReference type="PROSITE" id="PS00600">
    <property type="entry name" value="AA_TRANSFER_CLASS_3"/>
    <property type="match status" value="1"/>
</dbReference>
<dbReference type="EMBL" id="CAFBLT010000001">
    <property type="protein sequence ID" value="CAB4879510.1"/>
    <property type="molecule type" value="Genomic_DNA"/>
</dbReference>
<organism evidence="6">
    <name type="scientific">freshwater metagenome</name>
    <dbReference type="NCBI Taxonomy" id="449393"/>
    <lineage>
        <taxon>unclassified sequences</taxon>
        <taxon>metagenomes</taxon>
        <taxon>ecological metagenomes</taxon>
    </lineage>
</organism>
<dbReference type="FunFam" id="3.40.640.10:FF:000014">
    <property type="entry name" value="Adenosylmethionine-8-amino-7-oxononanoate aminotransferase, probable"/>
    <property type="match status" value="1"/>
</dbReference>
<dbReference type="AlphaFoldDB" id="A0A6J7EE02"/>
<comment type="similarity">
    <text evidence="1">Belongs to the class-III pyridoxal-phosphate-dependent aminotransferase family.</text>
</comment>
<keyword evidence="3" id="KW-0808">Transferase</keyword>
<evidence type="ECO:0000313" key="7">
    <source>
        <dbReference type="EMBL" id="CAB5020794.1"/>
    </source>
</evidence>